<dbReference type="Gene3D" id="3.40.50.300">
    <property type="entry name" value="P-loop containing nucleotide triphosphate hydrolases"/>
    <property type="match status" value="1"/>
</dbReference>
<dbReference type="OrthoDB" id="9812943at2"/>
<dbReference type="Proteomes" id="UP000051086">
    <property type="component" value="Unassembled WGS sequence"/>
</dbReference>
<dbReference type="PROSITE" id="PS51219">
    <property type="entry name" value="DPCK"/>
    <property type="match status" value="1"/>
</dbReference>
<dbReference type="EMBL" id="CYSC01000033">
    <property type="protein sequence ID" value="CUH72590.1"/>
    <property type="molecule type" value="Genomic_DNA"/>
</dbReference>
<dbReference type="GO" id="GO:0015937">
    <property type="term" value="P:coenzyme A biosynthetic process"/>
    <property type="evidence" value="ECO:0007669"/>
    <property type="project" value="UniProtKB-UniRule"/>
</dbReference>
<evidence type="ECO:0000313" key="7">
    <source>
        <dbReference type="EMBL" id="CUH66311.1"/>
    </source>
</evidence>
<dbReference type="Pfam" id="PF01121">
    <property type="entry name" value="CoaE"/>
    <property type="match status" value="1"/>
</dbReference>
<comment type="subcellular location">
    <subcellularLocation>
        <location evidence="5">Cytoplasm</location>
    </subcellularLocation>
</comment>
<feature type="binding site" evidence="5">
    <location>
        <begin position="12"/>
        <end position="17"/>
    </location>
    <ligand>
        <name>ATP</name>
        <dbReference type="ChEBI" id="CHEBI:30616"/>
    </ligand>
</feature>
<keyword evidence="9" id="KW-1185">Reference proteome</keyword>
<comment type="similarity">
    <text evidence="1 5">Belongs to the CoaE family.</text>
</comment>
<evidence type="ECO:0000256" key="1">
    <source>
        <dbReference type="ARBA" id="ARBA00009018"/>
    </source>
</evidence>
<protein>
    <recommendedName>
        <fullName evidence="5 6">Dephospho-CoA kinase</fullName>
        <ecNumber evidence="5 6">2.7.1.24</ecNumber>
    </recommendedName>
    <alternativeName>
        <fullName evidence="5">Dephosphocoenzyme A kinase</fullName>
    </alternativeName>
</protein>
<dbReference type="EMBL" id="CYSB01000026">
    <property type="protein sequence ID" value="CUH66311.1"/>
    <property type="molecule type" value="Genomic_DNA"/>
</dbReference>
<dbReference type="NCBIfam" id="TIGR00152">
    <property type="entry name" value="dephospho-CoA kinase"/>
    <property type="match status" value="1"/>
</dbReference>
<keyword evidence="4 5" id="KW-0173">Coenzyme A biosynthesis</keyword>
<comment type="function">
    <text evidence="5">Catalyzes the phosphorylation of the 3'-hydroxyl group of dephosphocoenzyme A to form coenzyme A.</text>
</comment>
<dbReference type="CDD" id="cd02022">
    <property type="entry name" value="DPCK"/>
    <property type="match status" value="1"/>
</dbReference>
<dbReference type="SUPFAM" id="SSF52540">
    <property type="entry name" value="P-loop containing nucleoside triphosphate hydrolases"/>
    <property type="match status" value="1"/>
</dbReference>
<evidence type="ECO:0000313" key="10">
    <source>
        <dbReference type="Proteomes" id="UP000051887"/>
    </source>
</evidence>
<dbReference type="Proteomes" id="UP000051887">
    <property type="component" value="Unassembled WGS sequence"/>
</dbReference>
<reference evidence="7 9" key="2">
    <citation type="submission" date="2015-09" db="EMBL/GenBank/DDBJ databases">
        <authorList>
            <person name="Rodrigo-Torres L."/>
            <person name="Arahal D.R."/>
        </authorList>
    </citation>
    <scope>NUCLEOTIDE SEQUENCE [LARGE SCALE GENOMIC DNA]</scope>
    <source>
        <strain evidence="7 9">CECT 5118</strain>
    </source>
</reference>
<evidence type="ECO:0000313" key="8">
    <source>
        <dbReference type="EMBL" id="CUH72590.1"/>
    </source>
</evidence>
<name>A0A0P1G277_9RHOB</name>
<dbReference type="AlphaFoldDB" id="A0A0P1G277"/>
<evidence type="ECO:0000256" key="5">
    <source>
        <dbReference type="HAMAP-Rule" id="MF_00376"/>
    </source>
</evidence>
<comment type="pathway">
    <text evidence="5">Cofactor biosynthesis; coenzyme A biosynthesis; CoA from (R)-pantothenate: step 5/5.</text>
</comment>
<dbReference type="UniPathway" id="UPA00241">
    <property type="reaction ID" value="UER00356"/>
</dbReference>
<dbReference type="HAMAP" id="MF_00376">
    <property type="entry name" value="Dephospho_CoA_kinase"/>
    <property type="match status" value="1"/>
</dbReference>
<comment type="catalytic activity">
    <reaction evidence="5">
        <text>3'-dephospho-CoA + ATP = ADP + CoA + H(+)</text>
        <dbReference type="Rhea" id="RHEA:18245"/>
        <dbReference type="ChEBI" id="CHEBI:15378"/>
        <dbReference type="ChEBI" id="CHEBI:30616"/>
        <dbReference type="ChEBI" id="CHEBI:57287"/>
        <dbReference type="ChEBI" id="CHEBI:57328"/>
        <dbReference type="ChEBI" id="CHEBI:456216"/>
        <dbReference type="EC" id="2.7.1.24"/>
    </reaction>
</comment>
<keyword evidence="5 8" id="KW-0418">Kinase</keyword>
<keyword evidence="2 5" id="KW-0547">Nucleotide-binding</keyword>
<dbReference type="InterPro" id="IPR027417">
    <property type="entry name" value="P-loop_NTPase"/>
</dbReference>
<keyword evidence="5 8" id="KW-0808">Transferase</keyword>
<keyword evidence="3 5" id="KW-0067">ATP-binding</keyword>
<evidence type="ECO:0000256" key="4">
    <source>
        <dbReference type="ARBA" id="ARBA00022993"/>
    </source>
</evidence>
<evidence type="ECO:0000256" key="2">
    <source>
        <dbReference type="ARBA" id="ARBA00022741"/>
    </source>
</evidence>
<accession>A0A0P1G277</accession>
<dbReference type="PANTHER" id="PTHR10695:SF46">
    <property type="entry name" value="BIFUNCTIONAL COENZYME A SYNTHASE-RELATED"/>
    <property type="match status" value="1"/>
</dbReference>
<organism evidence="8 10">
    <name type="scientific">Thalassovita autumnalis</name>
    <dbReference type="NCBI Taxonomy" id="2072972"/>
    <lineage>
        <taxon>Bacteria</taxon>
        <taxon>Pseudomonadati</taxon>
        <taxon>Pseudomonadota</taxon>
        <taxon>Alphaproteobacteria</taxon>
        <taxon>Rhodobacterales</taxon>
        <taxon>Roseobacteraceae</taxon>
        <taxon>Thalassovita</taxon>
    </lineage>
</organism>
<evidence type="ECO:0000313" key="9">
    <source>
        <dbReference type="Proteomes" id="UP000051086"/>
    </source>
</evidence>
<evidence type="ECO:0000256" key="3">
    <source>
        <dbReference type="ARBA" id="ARBA00022840"/>
    </source>
</evidence>
<dbReference type="GO" id="GO:0005737">
    <property type="term" value="C:cytoplasm"/>
    <property type="evidence" value="ECO:0007669"/>
    <property type="project" value="UniProtKB-SubCell"/>
</dbReference>
<keyword evidence="5" id="KW-0963">Cytoplasm</keyword>
<dbReference type="GO" id="GO:0005524">
    <property type="term" value="F:ATP binding"/>
    <property type="evidence" value="ECO:0007669"/>
    <property type="project" value="UniProtKB-UniRule"/>
</dbReference>
<proteinExistence type="inferred from homology"/>
<sequence>MTFKLGLTGSIGMGKSTTAKLFAAEGCAIWDADAAVHRIYSAGGAAVAAMADAFPEAIIDGAVSREVLKQLISADASVLKRIEAIVHPLVGADRAEFIAAAEADILVFDIPLLFETGGDQAMDATATVYVDADTQKQRVMARGTMTEAQFEAIRAKQMPIAEKRARADYEIETDTLDHAREQVHEVLRDIRARMGAEKGA</sequence>
<evidence type="ECO:0000256" key="6">
    <source>
        <dbReference type="NCBIfam" id="TIGR00152"/>
    </source>
</evidence>
<gene>
    <name evidence="5 8" type="primary">coaE</name>
    <name evidence="7" type="ORF">TL5118_01694</name>
    <name evidence="8" type="ORF">TL5120_02396</name>
</gene>
<dbReference type="GO" id="GO:0004140">
    <property type="term" value="F:dephospho-CoA kinase activity"/>
    <property type="evidence" value="ECO:0007669"/>
    <property type="project" value="UniProtKB-UniRule"/>
</dbReference>
<reference evidence="8 10" key="1">
    <citation type="submission" date="2015-09" db="EMBL/GenBank/DDBJ databases">
        <authorList>
            <consortium name="Swine Surveillance"/>
        </authorList>
    </citation>
    <scope>NUCLEOTIDE SEQUENCE [LARGE SCALE GENOMIC DNA]</scope>
    <source>
        <strain evidence="8 10">5120</strain>
    </source>
</reference>
<dbReference type="InterPro" id="IPR001977">
    <property type="entry name" value="Depp_CoAkinase"/>
</dbReference>
<dbReference type="PANTHER" id="PTHR10695">
    <property type="entry name" value="DEPHOSPHO-COA KINASE-RELATED"/>
    <property type="match status" value="1"/>
</dbReference>
<dbReference type="RefSeq" id="WP_058243784.1">
    <property type="nucleotide sequence ID" value="NZ_CYSB01000026.1"/>
</dbReference>
<dbReference type="EC" id="2.7.1.24" evidence="5 6"/>